<dbReference type="EMBL" id="AP021861">
    <property type="protein sequence ID" value="BBO34401.1"/>
    <property type="molecule type" value="Genomic_DNA"/>
</dbReference>
<dbReference type="PANTHER" id="PTHR43433">
    <property type="entry name" value="HYDROLASE, ALPHA/BETA FOLD FAMILY PROTEIN"/>
    <property type="match status" value="1"/>
</dbReference>
<feature type="domain" description="AB hydrolase-1" evidence="1">
    <location>
        <begin position="20"/>
        <end position="251"/>
    </location>
</feature>
<dbReference type="Proteomes" id="UP000326837">
    <property type="component" value="Chromosome"/>
</dbReference>
<accession>A0A5K7XHH1</accession>
<dbReference type="PANTHER" id="PTHR43433:SF5">
    <property type="entry name" value="AB HYDROLASE-1 DOMAIN-CONTAINING PROTEIN"/>
    <property type="match status" value="1"/>
</dbReference>
<evidence type="ECO:0000313" key="3">
    <source>
        <dbReference type="Proteomes" id="UP000326837"/>
    </source>
</evidence>
<name>A0A5K7XHH1_9BACT</name>
<keyword evidence="2" id="KW-0378">Hydrolase</keyword>
<dbReference type="GO" id="GO:0016787">
    <property type="term" value="F:hydrolase activity"/>
    <property type="evidence" value="ECO:0007669"/>
    <property type="project" value="UniProtKB-KW"/>
</dbReference>
<proteinExistence type="predicted"/>
<dbReference type="InterPro" id="IPR000073">
    <property type="entry name" value="AB_hydrolase_1"/>
</dbReference>
<dbReference type="SUPFAM" id="SSF53474">
    <property type="entry name" value="alpha/beta-Hydrolases"/>
    <property type="match status" value="1"/>
</dbReference>
<dbReference type="AlphaFoldDB" id="A0A5K7XHH1"/>
<sequence length="267" mass="29635">MPHVETNGIKLYYEEVGAGPPLVCIMGITGPGSVWSNHTAIWSKHFRCILVDNRGVGQSDMPPGPYSSAMMADDYAGLMDALQIDRARVIGCSMGSAIAQQLAIRHPQRVESLVLMCPWARCDRYARDVFEHLRVAKAKLTAAEFVRYLQLLIFTKPYWDSDAGYQTLLDGRLLASEDPAPQPLYALEAQADACVTHDVLADLGLIGCRTLVIGGKDDIFTPQWMAEEVAAAIPSCELHLYADAGHAFHWEQIEDFNPRIAKWFAER</sequence>
<dbReference type="InterPro" id="IPR029058">
    <property type="entry name" value="AB_hydrolase_fold"/>
</dbReference>
<protein>
    <submittedName>
        <fullName evidence="2">Hydrolase</fullName>
    </submittedName>
</protein>
<reference evidence="3" key="1">
    <citation type="submission" date="2019-10" db="EMBL/GenBank/DDBJ databases">
        <title>Lacipirellula parvula gen. nov., sp. nov., representing a lineage of planctomycetes widespread in freshwater anoxic habitats, and description of the family Lacipirellulaceae.</title>
        <authorList>
            <person name="Dedysh S.N."/>
            <person name="Kulichevskaya I.S."/>
            <person name="Beletsky A.V."/>
            <person name="Rakitin A.L."/>
            <person name="Mardanov A.V."/>
            <person name="Ivanova A.A."/>
            <person name="Saltykova V.X."/>
            <person name="Rijpstra W.I.C."/>
            <person name="Sinninghe Damste J.S."/>
            <person name="Ravin N.V."/>
        </authorList>
    </citation>
    <scope>NUCLEOTIDE SEQUENCE [LARGE SCALE GENOMIC DNA]</scope>
    <source>
        <strain evidence="3">PX69</strain>
    </source>
</reference>
<keyword evidence="3" id="KW-1185">Reference proteome</keyword>
<dbReference type="Pfam" id="PF00561">
    <property type="entry name" value="Abhydrolase_1"/>
    <property type="match status" value="1"/>
</dbReference>
<dbReference type="InterPro" id="IPR050471">
    <property type="entry name" value="AB_hydrolase"/>
</dbReference>
<dbReference type="KEGG" id="lpav:PLANPX_4013"/>
<dbReference type="Gene3D" id="3.40.50.1820">
    <property type="entry name" value="alpha/beta hydrolase"/>
    <property type="match status" value="1"/>
</dbReference>
<gene>
    <name evidence="2" type="ORF">PLANPX_4013</name>
</gene>
<organism evidence="2 3">
    <name type="scientific">Lacipirellula parvula</name>
    <dbReference type="NCBI Taxonomy" id="2650471"/>
    <lineage>
        <taxon>Bacteria</taxon>
        <taxon>Pseudomonadati</taxon>
        <taxon>Planctomycetota</taxon>
        <taxon>Planctomycetia</taxon>
        <taxon>Pirellulales</taxon>
        <taxon>Lacipirellulaceae</taxon>
        <taxon>Lacipirellula</taxon>
    </lineage>
</organism>
<evidence type="ECO:0000313" key="2">
    <source>
        <dbReference type="EMBL" id="BBO34401.1"/>
    </source>
</evidence>
<dbReference type="RefSeq" id="WP_152099981.1">
    <property type="nucleotide sequence ID" value="NZ_AP021861.1"/>
</dbReference>
<dbReference type="PRINTS" id="PR00111">
    <property type="entry name" value="ABHYDROLASE"/>
</dbReference>
<evidence type="ECO:0000259" key="1">
    <source>
        <dbReference type="Pfam" id="PF00561"/>
    </source>
</evidence>